<gene>
    <name evidence="1" type="ORF">K488DRAFT_43847</name>
</gene>
<dbReference type="Proteomes" id="UP000814128">
    <property type="component" value="Unassembled WGS sequence"/>
</dbReference>
<keyword evidence="2" id="KW-1185">Reference proteome</keyword>
<protein>
    <submittedName>
        <fullName evidence="1">Concanavalin A-like lectin/glucanase domain-containing protein</fullName>
    </submittedName>
</protein>
<dbReference type="EMBL" id="MU273488">
    <property type="protein sequence ID" value="KAI0035226.1"/>
    <property type="molecule type" value="Genomic_DNA"/>
</dbReference>
<name>A0ACB8QV49_9AGAM</name>
<evidence type="ECO:0000313" key="2">
    <source>
        <dbReference type="Proteomes" id="UP000814128"/>
    </source>
</evidence>
<evidence type="ECO:0000313" key="1">
    <source>
        <dbReference type="EMBL" id="KAI0035226.1"/>
    </source>
</evidence>
<comment type="caution">
    <text evidence="1">The sequence shown here is derived from an EMBL/GenBank/DDBJ whole genome shotgun (WGS) entry which is preliminary data.</text>
</comment>
<organism evidence="1 2">
    <name type="scientific">Vararia minispora EC-137</name>
    <dbReference type="NCBI Taxonomy" id="1314806"/>
    <lineage>
        <taxon>Eukaryota</taxon>
        <taxon>Fungi</taxon>
        <taxon>Dikarya</taxon>
        <taxon>Basidiomycota</taxon>
        <taxon>Agaricomycotina</taxon>
        <taxon>Agaricomycetes</taxon>
        <taxon>Russulales</taxon>
        <taxon>Lachnocladiaceae</taxon>
        <taxon>Vararia</taxon>
    </lineage>
</organism>
<reference evidence="1" key="2">
    <citation type="journal article" date="2022" name="New Phytol.">
        <title>Evolutionary transition to the ectomycorrhizal habit in the genomes of a hyperdiverse lineage of mushroom-forming fungi.</title>
        <authorList>
            <person name="Looney B."/>
            <person name="Miyauchi S."/>
            <person name="Morin E."/>
            <person name="Drula E."/>
            <person name="Courty P.E."/>
            <person name="Kohler A."/>
            <person name="Kuo A."/>
            <person name="LaButti K."/>
            <person name="Pangilinan J."/>
            <person name="Lipzen A."/>
            <person name="Riley R."/>
            <person name="Andreopoulos W."/>
            <person name="He G."/>
            <person name="Johnson J."/>
            <person name="Nolan M."/>
            <person name="Tritt A."/>
            <person name="Barry K.W."/>
            <person name="Grigoriev I.V."/>
            <person name="Nagy L.G."/>
            <person name="Hibbett D."/>
            <person name="Henrissat B."/>
            <person name="Matheny P.B."/>
            <person name="Labbe J."/>
            <person name="Martin F.M."/>
        </authorList>
    </citation>
    <scope>NUCLEOTIDE SEQUENCE</scope>
    <source>
        <strain evidence="1">EC-137</strain>
    </source>
</reference>
<proteinExistence type="predicted"/>
<sequence>MLSAKPAAVSALVIFPALTAATSYSLVKEYSGSTFFNDWSFYGNYDNLTNGDAIFVTRDVAASSNLAYVNSAGNAIIKVDNTTTVDYNYKRNTVRVASTDEYAVGSVWVADMLHVPYGCSVWPAWWSQASAWPSGGEIDTFEGVNMVTMNQVALHTSHGCTITGAVQTSTLVNSTDCSYDDNANEGCVVTVTSTNSYGAGFAAAGGGVYVTEFSEVGINVWFFTRSEVPPALSTNLSVDTSALGTPTVNYPPTDCDINTYFAAQHLIFDITLCGGTLTALLSHLDFAGSSSVYAETCGTGTCYTDNVIGNGSNYASAYFEIQYVKVFSNSSTSTSSGSGNSNRGDRGAAVGAGLGALLGLGIAALALALSV</sequence>
<accession>A0ACB8QV49</accession>
<reference evidence="1" key="1">
    <citation type="submission" date="2021-02" db="EMBL/GenBank/DDBJ databases">
        <authorList>
            <consortium name="DOE Joint Genome Institute"/>
            <person name="Ahrendt S."/>
            <person name="Looney B.P."/>
            <person name="Miyauchi S."/>
            <person name="Morin E."/>
            <person name="Drula E."/>
            <person name="Courty P.E."/>
            <person name="Chicoki N."/>
            <person name="Fauchery L."/>
            <person name="Kohler A."/>
            <person name="Kuo A."/>
            <person name="Labutti K."/>
            <person name="Pangilinan J."/>
            <person name="Lipzen A."/>
            <person name="Riley R."/>
            <person name="Andreopoulos W."/>
            <person name="He G."/>
            <person name="Johnson J."/>
            <person name="Barry K.W."/>
            <person name="Grigoriev I.V."/>
            <person name="Nagy L."/>
            <person name="Hibbett D."/>
            <person name="Henrissat B."/>
            <person name="Matheny P.B."/>
            <person name="Labbe J."/>
            <person name="Martin F."/>
        </authorList>
    </citation>
    <scope>NUCLEOTIDE SEQUENCE</scope>
    <source>
        <strain evidence="1">EC-137</strain>
    </source>
</reference>